<dbReference type="AlphaFoldDB" id="X0TK69"/>
<dbReference type="Pfam" id="PF20587">
    <property type="entry name" value="DUF6789"/>
    <property type="match status" value="1"/>
</dbReference>
<organism evidence="2">
    <name type="scientific">marine sediment metagenome</name>
    <dbReference type="NCBI Taxonomy" id="412755"/>
    <lineage>
        <taxon>unclassified sequences</taxon>
        <taxon>metagenomes</taxon>
        <taxon>ecological metagenomes</taxon>
    </lineage>
</organism>
<keyword evidence="1" id="KW-0812">Transmembrane</keyword>
<protein>
    <submittedName>
        <fullName evidence="2">Uncharacterized protein</fullName>
    </submittedName>
</protein>
<name>X0TK69_9ZZZZ</name>
<gene>
    <name evidence="2" type="ORF">S01H1_25972</name>
</gene>
<evidence type="ECO:0000256" key="1">
    <source>
        <dbReference type="SAM" id="Phobius"/>
    </source>
</evidence>
<feature type="transmembrane region" description="Helical" evidence="1">
    <location>
        <begin position="28"/>
        <end position="51"/>
    </location>
</feature>
<feature type="non-terminal residue" evidence="2">
    <location>
        <position position="100"/>
    </location>
</feature>
<accession>X0TK69</accession>
<dbReference type="EMBL" id="BARS01015724">
    <property type="protein sequence ID" value="GAF93654.1"/>
    <property type="molecule type" value="Genomic_DNA"/>
</dbReference>
<comment type="caution">
    <text evidence="2">The sequence shown here is derived from an EMBL/GenBank/DDBJ whole genome shotgun (WGS) entry which is preliminary data.</text>
</comment>
<feature type="transmembrane region" description="Helical" evidence="1">
    <location>
        <begin position="71"/>
        <end position="91"/>
    </location>
</feature>
<evidence type="ECO:0000313" key="2">
    <source>
        <dbReference type="EMBL" id="GAF93654.1"/>
    </source>
</evidence>
<reference evidence="2" key="1">
    <citation type="journal article" date="2014" name="Front. Microbiol.">
        <title>High frequency of phylogenetically diverse reductive dehalogenase-homologous genes in deep subseafloor sedimentary metagenomes.</title>
        <authorList>
            <person name="Kawai M."/>
            <person name="Futagami T."/>
            <person name="Toyoda A."/>
            <person name="Takaki Y."/>
            <person name="Nishi S."/>
            <person name="Hori S."/>
            <person name="Arai W."/>
            <person name="Tsubouchi T."/>
            <person name="Morono Y."/>
            <person name="Uchiyama I."/>
            <person name="Ito T."/>
            <person name="Fujiyama A."/>
            <person name="Inagaki F."/>
            <person name="Takami H."/>
        </authorList>
    </citation>
    <scope>NUCLEOTIDE SEQUENCE</scope>
    <source>
        <strain evidence="2">Expedition CK06-06</strain>
    </source>
</reference>
<dbReference type="InterPro" id="IPR046739">
    <property type="entry name" value="DUF6789"/>
</dbReference>
<sequence length="100" mass="10422">MTKKMGKFAMHGLVAQTENLVKEKLVRALAGGFIGTVVFTLMGLFVAPNVIGQPMDVAALMAPILGGSHTAGVIAHFVIGTVAFPIAYLILGVRYLPGPS</sequence>
<keyword evidence="1" id="KW-0472">Membrane</keyword>
<proteinExistence type="predicted"/>
<keyword evidence="1" id="KW-1133">Transmembrane helix</keyword>